<dbReference type="AlphaFoldDB" id="A0A1D9QFD2"/>
<protein>
    <submittedName>
        <fullName evidence="1">Uncharacterized protein</fullName>
    </submittedName>
</protein>
<evidence type="ECO:0000313" key="2">
    <source>
        <dbReference type="Proteomes" id="UP000177798"/>
    </source>
</evidence>
<sequence>MPFYLSIARRREMFAAIMKEEEEATANWEAFAQLPLAAVTEAEWRIEGRDEITPTAEYYSSLTREDRVQMYEDLLLTSEPDF</sequence>
<dbReference type="VEuPathDB" id="FungiDB:sscle_11g084240"/>
<name>A0A1D9QFD2_SCLS1</name>
<dbReference type="RefSeq" id="XP_001591061.1">
    <property type="nucleotide sequence ID" value="XM_001591011.1"/>
</dbReference>
<proteinExistence type="predicted"/>
<evidence type="ECO:0000313" key="1">
    <source>
        <dbReference type="EMBL" id="APA13654.1"/>
    </source>
</evidence>
<organism evidence="1 2">
    <name type="scientific">Sclerotinia sclerotiorum (strain ATCC 18683 / 1980 / Ss-1)</name>
    <name type="common">White mold</name>
    <name type="synonym">Whetzelinia sclerotiorum</name>
    <dbReference type="NCBI Taxonomy" id="665079"/>
    <lineage>
        <taxon>Eukaryota</taxon>
        <taxon>Fungi</taxon>
        <taxon>Dikarya</taxon>
        <taxon>Ascomycota</taxon>
        <taxon>Pezizomycotina</taxon>
        <taxon>Leotiomycetes</taxon>
        <taxon>Helotiales</taxon>
        <taxon>Sclerotiniaceae</taxon>
        <taxon>Sclerotinia</taxon>
    </lineage>
</organism>
<dbReference type="EMBL" id="CP017824">
    <property type="protein sequence ID" value="APA13654.1"/>
    <property type="molecule type" value="Genomic_DNA"/>
</dbReference>
<dbReference type="Proteomes" id="UP000177798">
    <property type="component" value="Chromosome 11"/>
</dbReference>
<gene>
    <name evidence="1" type="ORF">sscle_11g084240</name>
</gene>
<accession>A0A1D9QFD2</accession>
<dbReference type="KEGG" id="ssl:SS1G_07686"/>
<reference evidence="2" key="1">
    <citation type="journal article" date="2017" name="Genome Biol. Evol.">
        <title>The complete genome sequence of the phytopathogenic fungus Sclerotinia sclerotiorum reveals insights into the genome architecture of broad host range pathogens.</title>
        <authorList>
            <person name="Derbyshire M."/>
            <person name="Denton-Giles M."/>
            <person name="Hegedus D."/>
            <person name="Seifbarghy S."/>
            <person name="Rollins J."/>
            <person name="van Kan J."/>
            <person name="Seidl M.F."/>
            <person name="Faino L."/>
            <person name="Mbengue M."/>
            <person name="Navaud O."/>
            <person name="Raffaele S."/>
            <person name="Hammond-Kosack K."/>
            <person name="Heard S."/>
            <person name="Oliver R."/>
        </authorList>
    </citation>
    <scope>NUCLEOTIDE SEQUENCE [LARGE SCALE GENOMIC DNA]</scope>
    <source>
        <strain evidence="2">ATCC 18683 / 1980 / Ss-1</strain>
    </source>
</reference>
<dbReference type="OrthoDB" id="3558872at2759"/>